<gene>
    <name evidence="1" type="ORF">PXEA_LOCUS4774</name>
</gene>
<dbReference type="AlphaFoldDB" id="A0A3S5A011"/>
<name>A0A3S5A011_9PLAT</name>
<reference evidence="1" key="1">
    <citation type="submission" date="2018-11" db="EMBL/GenBank/DDBJ databases">
        <authorList>
            <consortium name="Pathogen Informatics"/>
        </authorList>
    </citation>
    <scope>NUCLEOTIDE SEQUENCE</scope>
</reference>
<comment type="caution">
    <text evidence="1">The sequence shown here is derived from an EMBL/GenBank/DDBJ whole genome shotgun (WGS) entry which is preliminary data.</text>
</comment>
<dbReference type="Proteomes" id="UP000784294">
    <property type="component" value="Unassembled WGS sequence"/>
</dbReference>
<protein>
    <submittedName>
        <fullName evidence="1">Uncharacterized protein</fullName>
    </submittedName>
</protein>
<keyword evidence="2" id="KW-1185">Reference proteome</keyword>
<proteinExistence type="predicted"/>
<evidence type="ECO:0000313" key="1">
    <source>
        <dbReference type="EMBL" id="VEL11334.1"/>
    </source>
</evidence>
<organism evidence="1 2">
    <name type="scientific">Protopolystoma xenopodis</name>
    <dbReference type="NCBI Taxonomy" id="117903"/>
    <lineage>
        <taxon>Eukaryota</taxon>
        <taxon>Metazoa</taxon>
        <taxon>Spiralia</taxon>
        <taxon>Lophotrochozoa</taxon>
        <taxon>Platyhelminthes</taxon>
        <taxon>Monogenea</taxon>
        <taxon>Polyopisthocotylea</taxon>
        <taxon>Polystomatidea</taxon>
        <taxon>Polystomatidae</taxon>
        <taxon>Protopolystoma</taxon>
    </lineage>
</organism>
<sequence length="122" mass="13533">MRRGVTGQKPQSREDAKTGLKVKCHRTAEACLDFRLCIGLISELFMVHGSSCRGGLHLPQSQARTSLTAGAHSTCTRRYIYVSYPMAAISHVSILQSSGECHREEDTWTRITRLRGTVTLTP</sequence>
<evidence type="ECO:0000313" key="2">
    <source>
        <dbReference type="Proteomes" id="UP000784294"/>
    </source>
</evidence>
<accession>A0A3S5A011</accession>
<dbReference type="EMBL" id="CAAALY010011523">
    <property type="protein sequence ID" value="VEL11334.1"/>
    <property type="molecule type" value="Genomic_DNA"/>
</dbReference>